<keyword evidence="3" id="KW-0597">Phosphoprotein</keyword>
<dbReference type="Pfam" id="PF02518">
    <property type="entry name" value="HATPase_c"/>
    <property type="match status" value="1"/>
</dbReference>
<dbReference type="PROSITE" id="PS50109">
    <property type="entry name" value="HIS_KIN"/>
    <property type="match status" value="1"/>
</dbReference>
<feature type="transmembrane region" description="Helical" evidence="9">
    <location>
        <begin position="6"/>
        <end position="27"/>
    </location>
</feature>
<evidence type="ECO:0000256" key="9">
    <source>
        <dbReference type="SAM" id="Phobius"/>
    </source>
</evidence>
<keyword evidence="9" id="KW-1133">Transmembrane helix</keyword>
<protein>
    <recommendedName>
        <fullName evidence="2">histidine kinase</fullName>
        <ecNumber evidence="2">2.7.13.3</ecNumber>
    </recommendedName>
</protein>
<gene>
    <name evidence="11" type="ORF">HIV01_011285</name>
</gene>
<dbReference type="SUPFAM" id="SSF55874">
    <property type="entry name" value="ATPase domain of HSP90 chaperone/DNA topoisomerase II/histidine kinase"/>
    <property type="match status" value="1"/>
</dbReference>
<keyword evidence="12" id="KW-1185">Reference proteome</keyword>
<dbReference type="InterPro" id="IPR003661">
    <property type="entry name" value="HisK_dim/P_dom"/>
</dbReference>
<dbReference type="InterPro" id="IPR004358">
    <property type="entry name" value="Sig_transdc_His_kin-like_C"/>
</dbReference>
<evidence type="ECO:0000256" key="1">
    <source>
        <dbReference type="ARBA" id="ARBA00000085"/>
    </source>
</evidence>
<evidence type="ECO:0000256" key="3">
    <source>
        <dbReference type="ARBA" id="ARBA00022553"/>
    </source>
</evidence>
<dbReference type="Pfam" id="PF00512">
    <property type="entry name" value="HisKA"/>
    <property type="match status" value="1"/>
</dbReference>
<keyword evidence="7" id="KW-0067">ATP-binding</keyword>
<dbReference type="CDD" id="cd00082">
    <property type="entry name" value="HisKA"/>
    <property type="match status" value="1"/>
</dbReference>
<evidence type="ECO:0000256" key="7">
    <source>
        <dbReference type="ARBA" id="ARBA00022840"/>
    </source>
</evidence>
<accession>A0ABX7R8X2</accession>
<evidence type="ECO:0000256" key="6">
    <source>
        <dbReference type="ARBA" id="ARBA00022777"/>
    </source>
</evidence>
<evidence type="ECO:0000256" key="5">
    <source>
        <dbReference type="ARBA" id="ARBA00022741"/>
    </source>
</evidence>
<organism evidence="11 12">
    <name type="scientific">Lysobacter arenosi</name>
    <dbReference type="NCBI Taxonomy" id="2795387"/>
    <lineage>
        <taxon>Bacteria</taxon>
        <taxon>Pseudomonadati</taxon>
        <taxon>Pseudomonadota</taxon>
        <taxon>Gammaproteobacteria</taxon>
        <taxon>Lysobacterales</taxon>
        <taxon>Lysobacteraceae</taxon>
        <taxon>Lysobacter</taxon>
    </lineage>
</organism>
<dbReference type="SUPFAM" id="SSF47384">
    <property type="entry name" value="Homodimeric domain of signal transducing histidine kinase"/>
    <property type="match status" value="1"/>
</dbReference>
<evidence type="ECO:0000256" key="2">
    <source>
        <dbReference type="ARBA" id="ARBA00012438"/>
    </source>
</evidence>
<reference evidence="11 12" key="1">
    <citation type="submission" date="2021-02" db="EMBL/GenBank/DDBJ databases">
        <title>Lysobacter arenosi sp. nov., isolated from soil of gangwondo yeongwol, south Korea.</title>
        <authorList>
            <person name="Kim K.R."/>
            <person name="Kim K.H."/>
            <person name="Jeon C.O."/>
        </authorList>
    </citation>
    <scope>NUCLEOTIDE SEQUENCE [LARGE SCALE GENOMIC DNA]</scope>
    <source>
        <strain evidence="11 12">R7</strain>
    </source>
</reference>
<dbReference type="InterPro" id="IPR005467">
    <property type="entry name" value="His_kinase_dom"/>
</dbReference>
<dbReference type="EC" id="2.7.13.3" evidence="2"/>
<keyword evidence="8" id="KW-0902">Two-component regulatory system</keyword>
<feature type="transmembrane region" description="Helical" evidence="9">
    <location>
        <begin position="98"/>
        <end position="124"/>
    </location>
</feature>
<feature type="transmembrane region" description="Helical" evidence="9">
    <location>
        <begin position="179"/>
        <end position="205"/>
    </location>
</feature>
<sequence length="491" mass="53621">MNWIELAWPMLASASLIVALAHALVHFARPLHRVHLAFALAAASIGVLALLELVTYRTQSPETMAVLIRWMHVAITAMVLSLIYVLHHWFGYGSVRIAIAAAVLRVIALVIDFTVGDNLTFLVVEQVGRSIWWGVPVSHPIGMANPWVIVGQASNALALAYIGQTIWRARNEPASARNAAWIVGGSWFLLVGVMVADATLMAFGLPRPPMIAAPGFAIVVVTTSYRLVSELFRSDRLAMQLQESELRRLRSEQEVEAERASLAHLSRVAVLGELSGSLAHELNQPLTAILSNAQAAQRILRREPTGVAEVQEILSDIIADDRRAGQVIGRVRGFLRKETHEFAPLSANEVVQDCARMMRRELQDRGVALHLDLAPGLPACLGDRVQLQQVLVNLIVNACDAMHAVPGERTVRVRTSSNERSVLAEVADTGTGVAEAIVDQIFEPFETTKATGMGLGLSVCRTIIQAHNGRIWAERNMPVGACLCFELPRYG</sequence>
<dbReference type="PRINTS" id="PR00344">
    <property type="entry name" value="BCTRLSENSOR"/>
</dbReference>
<keyword evidence="6" id="KW-0418">Kinase</keyword>
<dbReference type="Gene3D" id="1.10.287.130">
    <property type="match status" value="1"/>
</dbReference>
<keyword evidence="5" id="KW-0547">Nucleotide-binding</keyword>
<dbReference type="SMART" id="SM00387">
    <property type="entry name" value="HATPase_c"/>
    <property type="match status" value="1"/>
</dbReference>
<feature type="transmembrane region" description="Helical" evidence="9">
    <location>
        <begin position="144"/>
        <end position="167"/>
    </location>
</feature>
<evidence type="ECO:0000256" key="8">
    <source>
        <dbReference type="ARBA" id="ARBA00023012"/>
    </source>
</evidence>
<evidence type="ECO:0000313" key="12">
    <source>
        <dbReference type="Proteomes" id="UP000663400"/>
    </source>
</evidence>
<dbReference type="InterPro" id="IPR036890">
    <property type="entry name" value="HATPase_C_sf"/>
</dbReference>
<dbReference type="PANTHER" id="PTHR43065">
    <property type="entry name" value="SENSOR HISTIDINE KINASE"/>
    <property type="match status" value="1"/>
</dbReference>
<comment type="catalytic activity">
    <reaction evidence="1">
        <text>ATP + protein L-histidine = ADP + protein N-phospho-L-histidine.</text>
        <dbReference type="EC" id="2.7.13.3"/>
    </reaction>
</comment>
<dbReference type="RefSeq" id="WP_200607164.1">
    <property type="nucleotide sequence ID" value="NZ_CP071517.1"/>
</dbReference>
<name>A0ABX7R8X2_9GAMM</name>
<evidence type="ECO:0000313" key="11">
    <source>
        <dbReference type="EMBL" id="QSX73819.1"/>
    </source>
</evidence>
<keyword evidence="9" id="KW-0812">Transmembrane</keyword>
<keyword evidence="9" id="KW-0472">Membrane</keyword>
<dbReference type="Proteomes" id="UP000663400">
    <property type="component" value="Chromosome"/>
</dbReference>
<dbReference type="EMBL" id="CP071517">
    <property type="protein sequence ID" value="QSX73819.1"/>
    <property type="molecule type" value="Genomic_DNA"/>
</dbReference>
<proteinExistence type="predicted"/>
<evidence type="ECO:0000259" key="10">
    <source>
        <dbReference type="PROSITE" id="PS50109"/>
    </source>
</evidence>
<feature type="transmembrane region" description="Helical" evidence="9">
    <location>
        <begin position="34"/>
        <end position="55"/>
    </location>
</feature>
<dbReference type="InterPro" id="IPR003594">
    <property type="entry name" value="HATPase_dom"/>
</dbReference>
<keyword evidence="4" id="KW-0808">Transferase</keyword>
<feature type="domain" description="Histidine kinase" evidence="10">
    <location>
        <begin position="277"/>
        <end position="491"/>
    </location>
</feature>
<dbReference type="SMART" id="SM00388">
    <property type="entry name" value="HisKA"/>
    <property type="match status" value="1"/>
</dbReference>
<dbReference type="PANTHER" id="PTHR43065:SF10">
    <property type="entry name" value="PEROXIDE STRESS-ACTIVATED HISTIDINE KINASE MAK3"/>
    <property type="match status" value="1"/>
</dbReference>
<evidence type="ECO:0000256" key="4">
    <source>
        <dbReference type="ARBA" id="ARBA00022679"/>
    </source>
</evidence>
<feature type="transmembrane region" description="Helical" evidence="9">
    <location>
        <begin position="67"/>
        <end position="86"/>
    </location>
</feature>
<feature type="transmembrane region" description="Helical" evidence="9">
    <location>
        <begin position="211"/>
        <end position="228"/>
    </location>
</feature>
<dbReference type="InterPro" id="IPR036097">
    <property type="entry name" value="HisK_dim/P_sf"/>
</dbReference>
<dbReference type="Gene3D" id="3.30.565.10">
    <property type="entry name" value="Histidine kinase-like ATPase, C-terminal domain"/>
    <property type="match status" value="1"/>
</dbReference>